<evidence type="ECO:0000313" key="6">
    <source>
        <dbReference type="EMBL" id="OCL02371.1"/>
    </source>
</evidence>
<protein>
    <recommendedName>
        <fullName evidence="8">DUF3844 domain-containing protein</fullName>
    </recommendedName>
</protein>
<dbReference type="InterPro" id="IPR024382">
    <property type="entry name" value="Vps3844_C"/>
</dbReference>
<evidence type="ECO:0000259" key="5">
    <source>
        <dbReference type="Pfam" id="PF21656"/>
    </source>
</evidence>
<keyword evidence="7" id="KW-1185">Reference proteome</keyword>
<evidence type="ECO:0008006" key="8">
    <source>
        <dbReference type="Google" id="ProtNLM"/>
    </source>
</evidence>
<dbReference type="PANTHER" id="PTHR36853">
    <property type="entry name" value="EXPRESSED PROTEIN"/>
    <property type="match status" value="1"/>
</dbReference>
<gene>
    <name evidence="6" type="ORF">AOQ84DRAFT_382746</name>
</gene>
<feature type="region of interest" description="Disordered" evidence="1">
    <location>
        <begin position="232"/>
        <end position="261"/>
    </location>
</feature>
<dbReference type="Pfam" id="PF21656">
    <property type="entry name" value="DUF6859"/>
    <property type="match status" value="1"/>
</dbReference>
<evidence type="ECO:0000256" key="1">
    <source>
        <dbReference type="SAM" id="MobiDB-lite"/>
    </source>
</evidence>
<sequence>MKPSWGFILSSLYFAASAASASTLGRVYVWDSTRKSADKQLPSSVSPETARLIFAQRLGLSQFHDLKSVDEDVIQQLSQYGGRPQRLFSGARESNDAHAIVVIEGVENAEELVSISSSYSEFSIINPPPVSSNARLLEDFMLQADSLPEVSDPLLTSYNSDLIIGEELRVLGQPNSISTHNHITFLHIESLETIAKSYGQAASLLRTAFQALLQQAERLGFSVTIVMMPPSASTNTKRSVSPYGAYSIPNRAQNQPRRQNPEAILSSPAVPEASSNVNFSTAQDTTSPQVYAKSVLGILPPCFESLSICQISTYNCSGHGQCRLARKGEQRAGGEGKYNDCYSCACKPTIVKNGDGTVKTARYGGPACQKKDVVVPFWLFAGSTVVLVFLISSAIGMLYSMGSEELPSVIGAGVSGPVRK</sequence>
<name>A0A8E2EP80_9PEZI</name>
<evidence type="ECO:0000259" key="4">
    <source>
        <dbReference type="Pfam" id="PF12955"/>
    </source>
</evidence>
<organism evidence="6 7">
    <name type="scientific">Glonium stellatum</name>
    <dbReference type="NCBI Taxonomy" id="574774"/>
    <lineage>
        <taxon>Eukaryota</taxon>
        <taxon>Fungi</taxon>
        <taxon>Dikarya</taxon>
        <taxon>Ascomycota</taxon>
        <taxon>Pezizomycotina</taxon>
        <taxon>Dothideomycetes</taxon>
        <taxon>Pleosporomycetidae</taxon>
        <taxon>Gloniales</taxon>
        <taxon>Gloniaceae</taxon>
        <taxon>Glonium</taxon>
    </lineage>
</organism>
<evidence type="ECO:0000256" key="3">
    <source>
        <dbReference type="SAM" id="SignalP"/>
    </source>
</evidence>
<proteinExistence type="predicted"/>
<reference evidence="6 7" key="1">
    <citation type="journal article" date="2016" name="Nat. Commun.">
        <title>Ectomycorrhizal ecology is imprinted in the genome of the dominant symbiotic fungus Cenococcum geophilum.</title>
        <authorList>
            <consortium name="DOE Joint Genome Institute"/>
            <person name="Peter M."/>
            <person name="Kohler A."/>
            <person name="Ohm R.A."/>
            <person name="Kuo A."/>
            <person name="Krutzmann J."/>
            <person name="Morin E."/>
            <person name="Arend M."/>
            <person name="Barry K.W."/>
            <person name="Binder M."/>
            <person name="Choi C."/>
            <person name="Clum A."/>
            <person name="Copeland A."/>
            <person name="Grisel N."/>
            <person name="Haridas S."/>
            <person name="Kipfer T."/>
            <person name="LaButti K."/>
            <person name="Lindquist E."/>
            <person name="Lipzen A."/>
            <person name="Maire R."/>
            <person name="Meier B."/>
            <person name="Mihaltcheva S."/>
            <person name="Molinier V."/>
            <person name="Murat C."/>
            <person name="Poggeler S."/>
            <person name="Quandt C.A."/>
            <person name="Sperisen C."/>
            <person name="Tritt A."/>
            <person name="Tisserant E."/>
            <person name="Crous P.W."/>
            <person name="Henrissat B."/>
            <person name="Nehls U."/>
            <person name="Egli S."/>
            <person name="Spatafora J.W."/>
            <person name="Grigoriev I.V."/>
            <person name="Martin F.M."/>
        </authorList>
    </citation>
    <scope>NUCLEOTIDE SEQUENCE [LARGE SCALE GENOMIC DNA]</scope>
    <source>
        <strain evidence="6 7">CBS 207.34</strain>
    </source>
</reference>
<dbReference type="InterPro" id="IPR053065">
    <property type="entry name" value="Archenteron_Induction-Rel"/>
</dbReference>
<keyword evidence="2" id="KW-0472">Membrane</keyword>
<feature type="chain" id="PRO_5034162858" description="DUF3844 domain-containing protein" evidence="3">
    <location>
        <begin position="22"/>
        <end position="420"/>
    </location>
</feature>
<dbReference type="AlphaFoldDB" id="A0A8E2EP80"/>
<keyword evidence="2" id="KW-1133">Transmembrane helix</keyword>
<dbReference type="InterPro" id="IPR049205">
    <property type="entry name" value="Vps3844_N"/>
</dbReference>
<feature type="domain" description="Vacuolar sorting protein Vps3844 C-terminal" evidence="4">
    <location>
        <begin position="302"/>
        <end position="412"/>
    </location>
</feature>
<keyword evidence="2" id="KW-0812">Transmembrane</keyword>
<dbReference type="EMBL" id="KV750966">
    <property type="protein sequence ID" value="OCL02371.1"/>
    <property type="molecule type" value="Genomic_DNA"/>
</dbReference>
<feature type="domain" description="Vacuolar sorting protein Vps3844 N-terminal" evidence="5">
    <location>
        <begin position="44"/>
        <end position="143"/>
    </location>
</feature>
<feature type="transmembrane region" description="Helical" evidence="2">
    <location>
        <begin position="377"/>
        <end position="399"/>
    </location>
</feature>
<evidence type="ECO:0000313" key="7">
    <source>
        <dbReference type="Proteomes" id="UP000250140"/>
    </source>
</evidence>
<evidence type="ECO:0000256" key="2">
    <source>
        <dbReference type="SAM" id="Phobius"/>
    </source>
</evidence>
<dbReference type="PANTHER" id="PTHR36853:SF1">
    <property type="entry name" value="DUF3844 DOMAIN-CONTAINING PROTEIN"/>
    <property type="match status" value="1"/>
</dbReference>
<dbReference type="OrthoDB" id="5583277at2759"/>
<dbReference type="GO" id="GO:0005783">
    <property type="term" value="C:endoplasmic reticulum"/>
    <property type="evidence" value="ECO:0007669"/>
    <property type="project" value="TreeGrafter"/>
</dbReference>
<dbReference type="Proteomes" id="UP000250140">
    <property type="component" value="Unassembled WGS sequence"/>
</dbReference>
<keyword evidence="3" id="KW-0732">Signal</keyword>
<dbReference type="Pfam" id="PF12955">
    <property type="entry name" value="Vps3844_C"/>
    <property type="match status" value="1"/>
</dbReference>
<feature type="signal peptide" evidence="3">
    <location>
        <begin position="1"/>
        <end position="21"/>
    </location>
</feature>
<accession>A0A8E2EP80</accession>